<keyword evidence="4 8" id="KW-0547">Nucleotide-binding</keyword>
<dbReference type="AlphaFoldDB" id="F0Y5A4"/>
<dbReference type="InterPro" id="IPR011009">
    <property type="entry name" value="Kinase-like_dom_sf"/>
</dbReference>
<evidence type="ECO:0000256" key="2">
    <source>
        <dbReference type="ARBA" id="ARBA00022527"/>
    </source>
</evidence>
<evidence type="ECO:0000259" key="11">
    <source>
        <dbReference type="PROSITE" id="PS50011"/>
    </source>
</evidence>
<dbReference type="OrthoDB" id="3967at2759"/>
<feature type="region of interest" description="Disordered" evidence="10">
    <location>
        <begin position="355"/>
        <end position="375"/>
    </location>
</feature>
<dbReference type="PANTHER" id="PTHR24058:SF103">
    <property type="entry name" value="SERINE_THREONINE-PROTEIN KINASE PRP4 HOMOLOG"/>
    <property type="match status" value="1"/>
</dbReference>
<keyword evidence="6 8" id="KW-0067">ATP-binding</keyword>
<comment type="similarity">
    <text evidence="7">Belongs to the protein kinase superfamily. CMGC Ser/Thr protein kinase family.</text>
</comment>
<dbReference type="SMART" id="SM00220">
    <property type="entry name" value="S_TKc"/>
    <property type="match status" value="1"/>
</dbReference>
<evidence type="ECO:0000256" key="6">
    <source>
        <dbReference type="ARBA" id="ARBA00022840"/>
    </source>
</evidence>
<dbReference type="eggNOG" id="KOG0670">
    <property type="taxonomic scope" value="Eukaryota"/>
</dbReference>
<dbReference type="InterPro" id="IPR017441">
    <property type="entry name" value="Protein_kinase_ATP_BS"/>
</dbReference>
<dbReference type="FunFam" id="1.10.510.10:FF:000078">
    <property type="entry name" value="Serine/threonine-protein kinase PRP4 homolog"/>
    <property type="match status" value="1"/>
</dbReference>
<evidence type="ECO:0000256" key="9">
    <source>
        <dbReference type="RuleBase" id="RU000304"/>
    </source>
</evidence>
<name>F0Y5A4_AURAN</name>
<evidence type="ECO:0000256" key="7">
    <source>
        <dbReference type="ARBA" id="ARBA00023596"/>
    </source>
</evidence>
<evidence type="ECO:0000256" key="4">
    <source>
        <dbReference type="ARBA" id="ARBA00022741"/>
    </source>
</evidence>
<evidence type="ECO:0000313" key="12">
    <source>
        <dbReference type="EMBL" id="EGB09833.1"/>
    </source>
</evidence>
<dbReference type="OMA" id="FIRANAM"/>
<evidence type="ECO:0000256" key="3">
    <source>
        <dbReference type="ARBA" id="ARBA00022679"/>
    </source>
</evidence>
<dbReference type="GeneID" id="20219955"/>
<dbReference type="GO" id="GO:0004674">
    <property type="term" value="F:protein serine/threonine kinase activity"/>
    <property type="evidence" value="ECO:0007669"/>
    <property type="project" value="UniProtKB-KW"/>
</dbReference>
<dbReference type="PROSITE" id="PS00107">
    <property type="entry name" value="PROTEIN_KINASE_ATP"/>
    <property type="match status" value="1"/>
</dbReference>
<keyword evidence="3" id="KW-0808">Transferase</keyword>
<dbReference type="Proteomes" id="UP000002729">
    <property type="component" value="Unassembled WGS sequence"/>
</dbReference>
<dbReference type="InterPro" id="IPR000719">
    <property type="entry name" value="Prot_kinase_dom"/>
</dbReference>
<keyword evidence="5" id="KW-0418">Kinase</keyword>
<organism evidence="13">
    <name type="scientific">Aureococcus anophagefferens</name>
    <name type="common">Harmful bloom alga</name>
    <dbReference type="NCBI Taxonomy" id="44056"/>
    <lineage>
        <taxon>Eukaryota</taxon>
        <taxon>Sar</taxon>
        <taxon>Stramenopiles</taxon>
        <taxon>Ochrophyta</taxon>
        <taxon>Pelagophyceae</taxon>
        <taxon>Pelagomonadales</taxon>
        <taxon>Pelagomonadaceae</taxon>
        <taxon>Aureococcus</taxon>
    </lineage>
</organism>
<dbReference type="EC" id="2.7.11.1" evidence="1"/>
<dbReference type="SUPFAM" id="SSF56112">
    <property type="entry name" value="Protein kinase-like (PK-like)"/>
    <property type="match status" value="1"/>
</dbReference>
<feature type="binding site" evidence="8">
    <location>
        <position position="43"/>
    </location>
    <ligand>
        <name>ATP</name>
        <dbReference type="ChEBI" id="CHEBI:30616"/>
    </ligand>
</feature>
<dbReference type="PROSITE" id="PS50011">
    <property type="entry name" value="PROTEIN_KINASE_DOM"/>
    <property type="match status" value="1"/>
</dbReference>
<dbReference type="Pfam" id="PF00069">
    <property type="entry name" value="Pkinase"/>
    <property type="match status" value="1"/>
</dbReference>
<evidence type="ECO:0000256" key="10">
    <source>
        <dbReference type="SAM" id="MobiDB-lite"/>
    </source>
</evidence>
<dbReference type="PROSITE" id="PS00108">
    <property type="entry name" value="PROTEIN_KINASE_ST"/>
    <property type="match status" value="1"/>
</dbReference>
<evidence type="ECO:0000256" key="1">
    <source>
        <dbReference type="ARBA" id="ARBA00012513"/>
    </source>
</evidence>
<dbReference type="RefSeq" id="XP_009035865.1">
    <property type="nucleotide sequence ID" value="XM_009037617.1"/>
</dbReference>
<dbReference type="InterPro" id="IPR050494">
    <property type="entry name" value="Ser_Thr_dual-spec_kinase"/>
</dbReference>
<keyword evidence="2 9" id="KW-0723">Serine/threonine-protein kinase</keyword>
<accession>F0Y5A4</accession>
<proteinExistence type="inferred from homology"/>
<keyword evidence="13" id="KW-1185">Reference proteome</keyword>
<dbReference type="InterPro" id="IPR008271">
    <property type="entry name" value="Ser/Thr_kinase_AS"/>
</dbReference>
<reference evidence="12 13" key="1">
    <citation type="journal article" date="2011" name="Proc. Natl. Acad. Sci. U.S.A.">
        <title>Niche of harmful alga Aureococcus anophagefferens revealed through ecogenomics.</title>
        <authorList>
            <person name="Gobler C.J."/>
            <person name="Berry D.L."/>
            <person name="Dyhrman S.T."/>
            <person name="Wilhelm S.W."/>
            <person name="Salamov A."/>
            <person name="Lobanov A.V."/>
            <person name="Zhang Y."/>
            <person name="Collier J.L."/>
            <person name="Wurch L.L."/>
            <person name="Kustka A.B."/>
            <person name="Dill B.D."/>
            <person name="Shah M."/>
            <person name="VerBerkmoes N.C."/>
            <person name="Kuo A."/>
            <person name="Terry A."/>
            <person name="Pangilinan J."/>
            <person name="Lindquist E.A."/>
            <person name="Lucas S."/>
            <person name="Paulsen I.T."/>
            <person name="Hattenrath-Lehmann T.K."/>
            <person name="Talmage S.C."/>
            <person name="Walker E.A."/>
            <person name="Koch F."/>
            <person name="Burson A.M."/>
            <person name="Marcoval M.A."/>
            <person name="Tang Y.Z."/>
            <person name="Lecleir G.R."/>
            <person name="Coyne K.J."/>
            <person name="Berg G.M."/>
            <person name="Bertrand E.M."/>
            <person name="Saito M.A."/>
            <person name="Gladyshev V.N."/>
            <person name="Grigoriev I.V."/>
        </authorList>
    </citation>
    <scope>NUCLEOTIDE SEQUENCE [LARGE SCALE GENOMIC DNA]</scope>
    <source>
        <strain evidence="13">CCMP 1984</strain>
    </source>
</reference>
<dbReference type="Gene3D" id="3.30.200.20">
    <property type="entry name" value="Phosphorylase Kinase, domain 1"/>
    <property type="match status" value="1"/>
</dbReference>
<protein>
    <recommendedName>
        <fullName evidence="1">non-specific serine/threonine protein kinase</fullName>
        <ecNumber evidence="1">2.7.11.1</ecNumber>
    </recommendedName>
</protein>
<sequence length="375" mass="42007">MARPGEVIDGRYRVLGVVGRGVFSSVLKARDVAAEAEDDAAGKGGSARYVAVKMIRNNDTMKNLASKEIELLKLIAEHDGDSRYHCVRLLSHTEHRSHTALVFESLSMNLREALKKYGKHVGINISAVRTYAKQLLLALRHLHKLRIVHADIKPDNILVSENNAVLKLCDFGSAFRESDPGCSDPSPYLVSRFYRAPEIILGLKYDTRVDLWSIATCLYELYTGHIMYAGVDNNNMLRLMMELKGRFPVKMLKAHARSYTDLLLLDPHFVEVGSTFKFQHRVMDERTGEPRLTLVDVVKATRSIANFFLEKKAGADDKRVVLDLADFLEQTCMLNPDNRPSILECLKHRFVAGRETHPKDKEGAPKAPAPAPAAS</sequence>
<dbReference type="InParanoid" id="F0Y5A4"/>
<dbReference type="PANTHER" id="PTHR24058">
    <property type="entry name" value="DUAL SPECIFICITY PROTEIN KINASE"/>
    <property type="match status" value="1"/>
</dbReference>
<dbReference type="GO" id="GO:0005524">
    <property type="term" value="F:ATP binding"/>
    <property type="evidence" value="ECO:0007669"/>
    <property type="project" value="UniProtKB-UniRule"/>
</dbReference>
<feature type="domain" description="Protein kinase" evidence="11">
    <location>
        <begin position="12"/>
        <end position="351"/>
    </location>
</feature>
<dbReference type="KEGG" id="aaf:AURANDRAFT_24749"/>
<gene>
    <name evidence="12" type="ORF">AURANDRAFT_24749</name>
</gene>
<evidence type="ECO:0000313" key="13">
    <source>
        <dbReference type="Proteomes" id="UP000002729"/>
    </source>
</evidence>
<dbReference type="Gene3D" id="1.10.510.10">
    <property type="entry name" value="Transferase(Phosphotransferase) domain 1"/>
    <property type="match status" value="1"/>
</dbReference>
<evidence type="ECO:0000256" key="8">
    <source>
        <dbReference type="PROSITE-ProRule" id="PRU10141"/>
    </source>
</evidence>
<evidence type="ECO:0000256" key="5">
    <source>
        <dbReference type="ARBA" id="ARBA00022777"/>
    </source>
</evidence>
<dbReference type="EMBL" id="GL833125">
    <property type="protein sequence ID" value="EGB09833.1"/>
    <property type="molecule type" value="Genomic_DNA"/>
</dbReference>
<feature type="compositionally biased region" description="Basic and acidic residues" evidence="10">
    <location>
        <begin position="355"/>
        <end position="364"/>
    </location>
</feature>